<dbReference type="EMBL" id="PKMF04001216">
    <property type="protein sequence ID" value="KAK7813552.1"/>
    <property type="molecule type" value="Genomic_DNA"/>
</dbReference>
<proteinExistence type="predicted"/>
<dbReference type="Proteomes" id="UP000237347">
    <property type="component" value="Unassembled WGS sequence"/>
</dbReference>
<reference evidence="1 2" key="1">
    <citation type="journal article" date="2018" name="Sci. Data">
        <title>The draft genome sequence of cork oak.</title>
        <authorList>
            <person name="Ramos A.M."/>
            <person name="Usie A."/>
            <person name="Barbosa P."/>
            <person name="Barros P.M."/>
            <person name="Capote T."/>
            <person name="Chaves I."/>
            <person name="Simoes F."/>
            <person name="Abreu I."/>
            <person name="Carrasquinho I."/>
            <person name="Faro C."/>
            <person name="Guimaraes J.B."/>
            <person name="Mendonca D."/>
            <person name="Nobrega F."/>
            <person name="Rodrigues L."/>
            <person name="Saibo N.J.M."/>
            <person name="Varela M.C."/>
            <person name="Egas C."/>
            <person name="Matos J."/>
            <person name="Miguel C.M."/>
            <person name="Oliveira M.M."/>
            <person name="Ricardo C.P."/>
            <person name="Goncalves S."/>
        </authorList>
    </citation>
    <scope>NUCLEOTIDE SEQUENCE [LARGE SCALE GENOMIC DNA]</scope>
    <source>
        <strain evidence="2">cv. HL8</strain>
    </source>
</reference>
<name>A0AAW0IGS7_QUESU</name>
<accession>A0AAW0IGS7</accession>
<evidence type="ECO:0000313" key="2">
    <source>
        <dbReference type="Proteomes" id="UP000237347"/>
    </source>
</evidence>
<protein>
    <submittedName>
        <fullName evidence="1">Cyclic nucleotide-gated ion channel 1</fullName>
    </submittedName>
</protein>
<comment type="caution">
    <text evidence="1">The sequence shown here is derived from an EMBL/GenBank/DDBJ whole genome shotgun (WGS) entry which is preliminary data.</text>
</comment>
<gene>
    <name evidence="1" type="primary">CNGC1_13</name>
    <name evidence="1" type="ORF">CFP56_004702</name>
</gene>
<keyword evidence="2" id="KW-1185">Reference proteome</keyword>
<evidence type="ECO:0000313" key="1">
    <source>
        <dbReference type="EMBL" id="KAK7813552.1"/>
    </source>
</evidence>
<dbReference type="AlphaFoldDB" id="A0AAW0IGS7"/>
<sequence length="67" mass="8172">MACKNHGECVRNSFYYCDHNFRYQVYLDAHQSNILESKNIPQKIFYCFCWGMRNLRFAHIRLCTIPY</sequence>
<organism evidence="1 2">
    <name type="scientific">Quercus suber</name>
    <name type="common">Cork oak</name>
    <dbReference type="NCBI Taxonomy" id="58331"/>
    <lineage>
        <taxon>Eukaryota</taxon>
        <taxon>Viridiplantae</taxon>
        <taxon>Streptophyta</taxon>
        <taxon>Embryophyta</taxon>
        <taxon>Tracheophyta</taxon>
        <taxon>Spermatophyta</taxon>
        <taxon>Magnoliopsida</taxon>
        <taxon>eudicotyledons</taxon>
        <taxon>Gunneridae</taxon>
        <taxon>Pentapetalae</taxon>
        <taxon>rosids</taxon>
        <taxon>fabids</taxon>
        <taxon>Fagales</taxon>
        <taxon>Fagaceae</taxon>
        <taxon>Quercus</taxon>
    </lineage>
</organism>